<dbReference type="Gene3D" id="3.40.50.300">
    <property type="entry name" value="P-loop containing nucleotide triphosphate hydrolases"/>
    <property type="match status" value="1"/>
</dbReference>
<gene>
    <name evidence="5" type="ORF">SAMN05444959_10520</name>
</gene>
<evidence type="ECO:0000256" key="3">
    <source>
        <dbReference type="ARBA" id="ARBA00022840"/>
    </source>
</evidence>
<dbReference type="GO" id="GO:0005886">
    <property type="term" value="C:plasma membrane"/>
    <property type="evidence" value="ECO:0007669"/>
    <property type="project" value="TreeGrafter"/>
</dbReference>
<dbReference type="AlphaFoldDB" id="A0A239PT12"/>
<dbReference type="CDD" id="cd03219">
    <property type="entry name" value="ABC_Mj1267_LivG_branched"/>
    <property type="match status" value="1"/>
</dbReference>
<evidence type="ECO:0000313" key="6">
    <source>
        <dbReference type="Proteomes" id="UP000198307"/>
    </source>
</evidence>
<dbReference type="GO" id="GO:0005524">
    <property type="term" value="F:ATP binding"/>
    <property type="evidence" value="ECO:0007669"/>
    <property type="project" value="UniProtKB-KW"/>
</dbReference>
<dbReference type="GO" id="GO:0016887">
    <property type="term" value="F:ATP hydrolysis activity"/>
    <property type="evidence" value="ECO:0007669"/>
    <property type="project" value="InterPro"/>
</dbReference>
<keyword evidence="1" id="KW-0813">Transport</keyword>
<proteinExistence type="predicted"/>
<dbReference type="InterPro" id="IPR003439">
    <property type="entry name" value="ABC_transporter-like_ATP-bd"/>
</dbReference>
<dbReference type="SUPFAM" id="SSF52540">
    <property type="entry name" value="P-loop containing nucleoside triphosphate hydrolases"/>
    <property type="match status" value="1"/>
</dbReference>
<dbReference type="OrthoDB" id="9806149at2"/>
<evidence type="ECO:0000259" key="4">
    <source>
        <dbReference type="PROSITE" id="PS50893"/>
    </source>
</evidence>
<keyword evidence="6" id="KW-1185">Reference proteome</keyword>
<dbReference type="InterPro" id="IPR027417">
    <property type="entry name" value="P-loop_NTPase"/>
</dbReference>
<sequence>MTDSILQLDGVAKDFNKFRAVGGKDGLTFDVKRGGFLGLIGPNGAGKSTTFNLISGVLRPSMGKVTFDGVDLSPLNIAEIAALGLGRTFQTPRAFESLNVIDNVMVGLAHAEESPMAALFGRWKPAERALTGKAEAALERVGLIGRRHDAVSNLSGGELRMLEVARQLVRDPRILLLDEPTAGVDPTLQGKLSEILADLHADGTTLIVVEHNLGFLMSLADSVVVLQNGALLAKGTPDDIRRDPHVIAAYLGADHEA</sequence>
<dbReference type="InterPro" id="IPR017871">
    <property type="entry name" value="ABC_transporter-like_CS"/>
</dbReference>
<dbReference type="RefSeq" id="WP_089343969.1">
    <property type="nucleotide sequence ID" value="NZ_CP067132.1"/>
</dbReference>
<dbReference type="Pfam" id="PF12399">
    <property type="entry name" value="BCA_ABC_TP_C"/>
    <property type="match status" value="1"/>
</dbReference>
<name>A0A239PT12_9RHOB</name>
<keyword evidence="3 5" id="KW-0067">ATP-binding</keyword>
<feature type="domain" description="ABC transporter" evidence="4">
    <location>
        <begin position="6"/>
        <end position="253"/>
    </location>
</feature>
<organism evidence="5 6">
    <name type="scientific">Paracoccus seriniphilus</name>
    <dbReference type="NCBI Taxonomy" id="184748"/>
    <lineage>
        <taxon>Bacteria</taxon>
        <taxon>Pseudomonadati</taxon>
        <taxon>Pseudomonadota</taxon>
        <taxon>Alphaproteobacteria</taxon>
        <taxon>Rhodobacterales</taxon>
        <taxon>Paracoccaceae</taxon>
        <taxon>Paracoccus</taxon>
    </lineage>
</organism>
<dbReference type="InterPro" id="IPR051120">
    <property type="entry name" value="ABC_AA/LPS_Transport"/>
</dbReference>
<dbReference type="PANTHER" id="PTHR45772:SF9">
    <property type="entry name" value="CONSERVED COMPONENT OF ABC TRANSPORTER FOR NATURAL AMINO ACIDS"/>
    <property type="match status" value="1"/>
</dbReference>
<dbReference type="Pfam" id="PF00005">
    <property type="entry name" value="ABC_tran"/>
    <property type="match status" value="1"/>
</dbReference>
<protein>
    <submittedName>
        <fullName evidence="5">Amino acid/amide ABC transporter ATP-binding protein 1, HAAT family</fullName>
    </submittedName>
</protein>
<dbReference type="SMART" id="SM00382">
    <property type="entry name" value="AAA"/>
    <property type="match status" value="1"/>
</dbReference>
<dbReference type="PANTHER" id="PTHR45772">
    <property type="entry name" value="CONSERVED COMPONENT OF ABC TRANSPORTER FOR NATURAL AMINO ACIDS-RELATED"/>
    <property type="match status" value="1"/>
</dbReference>
<reference evidence="5 6" key="1">
    <citation type="submission" date="2017-07" db="EMBL/GenBank/DDBJ databases">
        <authorList>
            <person name="Sun Z.S."/>
            <person name="Albrecht U."/>
            <person name="Echele G."/>
            <person name="Lee C.C."/>
        </authorList>
    </citation>
    <scope>NUCLEOTIDE SEQUENCE [LARGE SCALE GENOMIC DNA]</scope>
    <source>
        <strain evidence="5 6">DSM 14827</strain>
    </source>
</reference>
<accession>A0A239PT12</accession>
<dbReference type="PROSITE" id="PS50893">
    <property type="entry name" value="ABC_TRANSPORTER_2"/>
    <property type="match status" value="1"/>
</dbReference>
<dbReference type="PROSITE" id="PS00211">
    <property type="entry name" value="ABC_TRANSPORTER_1"/>
    <property type="match status" value="1"/>
</dbReference>
<evidence type="ECO:0000256" key="2">
    <source>
        <dbReference type="ARBA" id="ARBA00022741"/>
    </source>
</evidence>
<evidence type="ECO:0000256" key="1">
    <source>
        <dbReference type="ARBA" id="ARBA00022448"/>
    </source>
</evidence>
<keyword evidence="2" id="KW-0547">Nucleotide-binding</keyword>
<dbReference type="InterPro" id="IPR003593">
    <property type="entry name" value="AAA+_ATPase"/>
</dbReference>
<evidence type="ECO:0000313" key="5">
    <source>
        <dbReference type="EMBL" id="SNT73424.1"/>
    </source>
</evidence>
<dbReference type="InterPro" id="IPR032823">
    <property type="entry name" value="BCA_ABC_TP_C"/>
</dbReference>
<dbReference type="Proteomes" id="UP000198307">
    <property type="component" value="Unassembled WGS sequence"/>
</dbReference>
<dbReference type="EMBL" id="FZQB01000005">
    <property type="protein sequence ID" value="SNT73424.1"/>
    <property type="molecule type" value="Genomic_DNA"/>
</dbReference>